<proteinExistence type="predicted"/>
<sequence>MNESYEHYAEHLLDQVFQNVKKTHPIDPTPPSVFILDDQPPDLPHTASKPDPVAPEPAPATLQPFTPTKASTRPTLPERKARAFLRDTLSKKMKRKKQFGSVQRTVPSEPSTSHTAHMKKPVKKGPSDRSNTEQRPIERQPSFWKPREEGGIGWRGKKMTSSVKKPKRPMAFKTPRRKPVRAEPVSSVPEKNTAVPLDTIPVTLPHPSSPPVYVMQQPPWMMAPSFNNAGYYLVPSHVMLPQTQLQPQLKTQPQQVREEKPVARKRKVTVQNPRENSNDKCMIM</sequence>
<evidence type="ECO:0000313" key="3">
    <source>
        <dbReference type="Proteomes" id="UP000740926"/>
    </source>
</evidence>
<reference evidence="2 3" key="1">
    <citation type="journal article" date="2020" name="Microb. Genom.">
        <title>Genetic diversity of clinical and environmental Mucorales isolates obtained from an investigation of mucormycosis cases among solid organ transplant recipients.</title>
        <authorList>
            <person name="Nguyen M.H."/>
            <person name="Kaul D."/>
            <person name="Muto C."/>
            <person name="Cheng S.J."/>
            <person name="Richter R.A."/>
            <person name="Bruno V.M."/>
            <person name="Liu G."/>
            <person name="Beyhan S."/>
            <person name="Sundermann A.J."/>
            <person name="Mounaud S."/>
            <person name="Pasculle A.W."/>
            <person name="Nierman W.C."/>
            <person name="Driscoll E."/>
            <person name="Cumbie R."/>
            <person name="Clancy C.J."/>
            <person name="Dupont C.L."/>
        </authorList>
    </citation>
    <scope>NUCLEOTIDE SEQUENCE [LARGE SCALE GENOMIC DNA]</scope>
    <source>
        <strain evidence="2 3">GL24</strain>
    </source>
</reference>
<feature type="region of interest" description="Disordered" evidence="1">
    <location>
        <begin position="248"/>
        <end position="284"/>
    </location>
</feature>
<dbReference type="Proteomes" id="UP000740926">
    <property type="component" value="Unassembled WGS sequence"/>
</dbReference>
<feature type="compositionally biased region" description="Basic and acidic residues" evidence="1">
    <location>
        <begin position="125"/>
        <end position="138"/>
    </location>
</feature>
<dbReference type="EMBL" id="JAANIU010003259">
    <property type="protein sequence ID" value="KAG1563585.1"/>
    <property type="molecule type" value="Genomic_DNA"/>
</dbReference>
<evidence type="ECO:0000313" key="2">
    <source>
        <dbReference type="EMBL" id="KAG1563585.1"/>
    </source>
</evidence>
<feature type="compositionally biased region" description="Polar residues" evidence="1">
    <location>
        <begin position="100"/>
        <end position="115"/>
    </location>
</feature>
<feature type="compositionally biased region" description="Basic and acidic residues" evidence="1">
    <location>
        <begin position="76"/>
        <end position="90"/>
    </location>
</feature>
<comment type="caution">
    <text evidence="2">The sequence shown here is derived from an EMBL/GenBank/DDBJ whole genome shotgun (WGS) entry which is preliminary data.</text>
</comment>
<keyword evidence="3" id="KW-1185">Reference proteome</keyword>
<name>A0A9P6YS42_9FUNG</name>
<organism evidence="2 3">
    <name type="scientific">Rhizopus delemar</name>
    <dbReference type="NCBI Taxonomy" id="936053"/>
    <lineage>
        <taxon>Eukaryota</taxon>
        <taxon>Fungi</taxon>
        <taxon>Fungi incertae sedis</taxon>
        <taxon>Mucoromycota</taxon>
        <taxon>Mucoromycotina</taxon>
        <taxon>Mucoromycetes</taxon>
        <taxon>Mucorales</taxon>
        <taxon>Mucorineae</taxon>
        <taxon>Rhizopodaceae</taxon>
        <taxon>Rhizopus</taxon>
    </lineage>
</organism>
<feature type="compositionally biased region" description="Polar residues" evidence="1">
    <location>
        <begin position="63"/>
        <end position="74"/>
    </location>
</feature>
<feature type="compositionally biased region" description="Basic residues" evidence="1">
    <location>
        <begin position="164"/>
        <end position="179"/>
    </location>
</feature>
<gene>
    <name evidence="2" type="ORF">G6F50_011862</name>
</gene>
<protein>
    <submittedName>
        <fullName evidence="2">Uncharacterized protein</fullName>
    </submittedName>
</protein>
<evidence type="ECO:0000256" key="1">
    <source>
        <dbReference type="SAM" id="MobiDB-lite"/>
    </source>
</evidence>
<feature type="region of interest" description="Disordered" evidence="1">
    <location>
        <begin position="22"/>
        <end position="189"/>
    </location>
</feature>
<accession>A0A9P6YS42</accession>
<dbReference type="AlphaFoldDB" id="A0A9P6YS42"/>